<proteinExistence type="predicted"/>
<keyword evidence="2" id="KW-1185">Reference proteome</keyword>
<dbReference type="AlphaFoldDB" id="A0A8B6X292"/>
<keyword evidence="1" id="KW-0472">Membrane</keyword>
<organism evidence="2 3">
    <name type="scientific">Derxia gummosa DSM 723</name>
    <dbReference type="NCBI Taxonomy" id="1121388"/>
    <lineage>
        <taxon>Bacteria</taxon>
        <taxon>Pseudomonadati</taxon>
        <taxon>Pseudomonadota</taxon>
        <taxon>Betaproteobacteria</taxon>
        <taxon>Burkholderiales</taxon>
        <taxon>Alcaligenaceae</taxon>
        <taxon>Derxia</taxon>
    </lineage>
</organism>
<sequence>MTDSLRATPPARRLGDHLAFATALALTLVMAWAAADSKASYVFPLRLHVQMHFLTFALFGAVWARGLPRVNVLWIVGAIWAFGFAHEGWQIIGHRHGFETHDAIIDGLGGTAGALLMRLATSVSLLLPRGNSGAAG</sequence>
<protein>
    <submittedName>
        <fullName evidence="3">Uncharacterized protein</fullName>
    </submittedName>
</protein>
<keyword evidence="1" id="KW-0812">Transmembrane</keyword>
<dbReference type="OrthoDB" id="9920629at2"/>
<feature type="transmembrane region" description="Helical" evidence="1">
    <location>
        <begin position="71"/>
        <end position="92"/>
    </location>
</feature>
<feature type="transmembrane region" description="Helical" evidence="1">
    <location>
        <begin position="43"/>
        <end position="64"/>
    </location>
</feature>
<accession>A0A8B6X292</accession>
<evidence type="ECO:0000313" key="2">
    <source>
        <dbReference type="Proteomes" id="UP000675920"/>
    </source>
</evidence>
<feature type="transmembrane region" description="Helical" evidence="1">
    <location>
        <begin position="104"/>
        <end position="127"/>
    </location>
</feature>
<dbReference type="Proteomes" id="UP000675920">
    <property type="component" value="Unplaced"/>
</dbReference>
<keyword evidence="1" id="KW-1133">Transmembrane helix</keyword>
<dbReference type="RefSeq" id="WP_028310646.1">
    <property type="nucleotide sequence ID" value="NZ_AXWS01000007.1"/>
</dbReference>
<name>A0A8B6X292_9BURK</name>
<evidence type="ECO:0000313" key="3">
    <source>
        <dbReference type="RefSeq" id="WP_028310646.1"/>
    </source>
</evidence>
<reference evidence="3" key="1">
    <citation type="submission" date="2025-08" db="UniProtKB">
        <authorList>
            <consortium name="RefSeq"/>
        </authorList>
    </citation>
    <scope>IDENTIFICATION</scope>
</reference>
<evidence type="ECO:0000256" key="1">
    <source>
        <dbReference type="SAM" id="Phobius"/>
    </source>
</evidence>